<dbReference type="RefSeq" id="WP_350342485.1">
    <property type="nucleotide sequence ID" value="NZ_CP158367.1"/>
</dbReference>
<evidence type="ECO:0000256" key="13">
    <source>
        <dbReference type="ARBA" id="ARBA00023209"/>
    </source>
</evidence>
<proteinExistence type="inferred from homology"/>
<feature type="active site" description="Proton acceptor" evidence="15">
    <location>
        <position position="65"/>
    </location>
</feature>
<feature type="binding site" evidence="18">
    <location>
        <position position="72"/>
    </location>
    <ligand>
        <name>a divalent metal cation</name>
        <dbReference type="ChEBI" id="CHEBI:60240"/>
    </ligand>
</feature>
<evidence type="ECO:0000256" key="6">
    <source>
        <dbReference type="ARBA" id="ARBA00022692"/>
    </source>
</evidence>
<dbReference type="EMBL" id="CP158367">
    <property type="protein sequence ID" value="XBX73723.1"/>
    <property type="molecule type" value="Genomic_DNA"/>
</dbReference>
<name>A0AAU7VI40_9FIRM</name>
<evidence type="ECO:0000256" key="4">
    <source>
        <dbReference type="ARBA" id="ARBA00022516"/>
    </source>
</evidence>
<dbReference type="CDD" id="cd14265">
    <property type="entry name" value="UDPK_IM_like"/>
    <property type="match status" value="1"/>
</dbReference>
<keyword evidence="18" id="KW-0460">Magnesium</keyword>
<dbReference type="GO" id="GO:0005886">
    <property type="term" value="C:plasma membrane"/>
    <property type="evidence" value="ECO:0007669"/>
    <property type="project" value="UniProtKB-SubCell"/>
</dbReference>
<evidence type="ECO:0000256" key="16">
    <source>
        <dbReference type="PIRSR" id="PIRSR600829-2"/>
    </source>
</evidence>
<organism evidence="20">
    <name type="scientific">Proteinivorax tanatarense</name>
    <dbReference type="NCBI Taxonomy" id="1260629"/>
    <lineage>
        <taxon>Bacteria</taxon>
        <taxon>Bacillati</taxon>
        <taxon>Bacillota</taxon>
        <taxon>Clostridia</taxon>
        <taxon>Eubacteriales</taxon>
        <taxon>Proteinivoracaceae</taxon>
        <taxon>Proteinivorax</taxon>
    </lineage>
</organism>
<keyword evidence="4" id="KW-0444">Lipid biosynthesis</keyword>
<keyword evidence="11" id="KW-0443">Lipid metabolism</keyword>
<evidence type="ECO:0000256" key="8">
    <source>
        <dbReference type="ARBA" id="ARBA00022777"/>
    </source>
</evidence>
<dbReference type="GO" id="GO:0005524">
    <property type="term" value="F:ATP binding"/>
    <property type="evidence" value="ECO:0007669"/>
    <property type="project" value="UniProtKB-KW"/>
</dbReference>
<dbReference type="EC" id="2.7.1.-" evidence="20"/>
<evidence type="ECO:0000256" key="17">
    <source>
        <dbReference type="PIRSR" id="PIRSR600829-3"/>
    </source>
</evidence>
<dbReference type="InterPro" id="IPR033717">
    <property type="entry name" value="UDPK"/>
</dbReference>
<gene>
    <name evidence="20" type="ORF">PRVXT_001724</name>
</gene>
<feature type="transmembrane region" description="Helical" evidence="19">
    <location>
        <begin position="133"/>
        <end position="151"/>
    </location>
</feature>
<accession>A0AAU7VI40</accession>
<comment type="cofactor">
    <cofactor evidence="18">
        <name>Mg(2+)</name>
        <dbReference type="ChEBI" id="CHEBI:18420"/>
    </cofactor>
    <text evidence="18">Mn(2+), Zn(2+), Cd(2+) and Co(2+) support activity to lesser extents.</text>
</comment>
<sequence>MSAKKVAKSFKYAIEGILFAVKTQRNMRIHLLVTIIVVLLGTYLSLSTTEWAVILFSIALVISMELLNTAIEKTIDLVTSEYHEFAKIAKNVAAAAVLISAFNAIVVGLLVFYDKLNKLVKPLMGIESTIEAIILGLLGVGVILLILKLVINGGE</sequence>
<dbReference type="Gene3D" id="1.10.287.3610">
    <property type="match status" value="1"/>
</dbReference>
<keyword evidence="8 20" id="KW-0418">Kinase</keyword>
<keyword evidence="18" id="KW-0479">Metal-binding</keyword>
<evidence type="ECO:0000256" key="5">
    <source>
        <dbReference type="ARBA" id="ARBA00022679"/>
    </source>
</evidence>
<evidence type="ECO:0000256" key="10">
    <source>
        <dbReference type="ARBA" id="ARBA00022989"/>
    </source>
</evidence>
<evidence type="ECO:0000256" key="12">
    <source>
        <dbReference type="ARBA" id="ARBA00023136"/>
    </source>
</evidence>
<evidence type="ECO:0000256" key="18">
    <source>
        <dbReference type="PIRSR" id="PIRSR600829-4"/>
    </source>
</evidence>
<keyword evidence="13" id="KW-0594">Phospholipid biosynthesis</keyword>
<comment type="subcellular location">
    <subcellularLocation>
        <location evidence="1">Cell membrane</location>
        <topology evidence="1">Multi-pass membrane protein</topology>
    </subcellularLocation>
</comment>
<dbReference type="PANTHER" id="PTHR34299:SF1">
    <property type="entry name" value="DIACYLGLYCEROL KINASE"/>
    <property type="match status" value="1"/>
</dbReference>
<dbReference type="InterPro" id="IPR000829">
    <property type="entry name" value="DAGK"/>
</dbReference>
<evidence type="ECO:0000256" key="11">
    <source>
        <dbReference type="ARBA" id="ARBA00023098"/>
    </source>
</evidence>
<feature type="binding site" evidence="17">
    <location>
        <position position="72"/>
    </location>
    <ligand>
        <name>ATP</name>
        <dbReference type="ChEBI" id="CHEBI:30616"/>
    </ligand>
</feature>
<keyword evidence="14" id="KW-1208">Phospholipid metabolism</keyword>
<reference evidence="20" key="2">
    <citation type="submission" date="2024-06" db="EMBL/GenBank/DDBJ databases">
        <authorList>
            <person name="Petrova K.O."/>
            <person name="Toshchakov S.V."/>
            <person name="Boltjanskaja Y.V."/>
            <person name="Kevbrin V."/>
        </authorList>
    </citation>
    <scope>NUCLEOTIDE SEQUENCE</scope>
    <source>
        <strain evidence="20">Z-910T</strain>
    </source>
</reference>
<evidence type="ECO:0000256" key="9">
    <source>
        <dbReference type="ARBA" id="ARBA00022840"/>
    </source>
</evidence>
<dbReference type="PANTHER" id="PTHR34299">
    <property type="entry name" value="DIACYLGLYCEROL KINASE"/>
    <property type="match status" value="1"/>
</dbReference>
<feature type="binding site" evidence="16">
    <location>
        <position position="65"/>
    </location>
    <ligand>
        <name>substrate</name>
    </ligand>
</feature>
<feature type="transmembrane region" description="Helical" evidence="19">
    <location>
        <begin position="92"/>
        <end position="113"/>
    </location>
</feature>
<keyword evidence="12 19" id="KW-0472">Membrane</keyword>
<dbReference type="InterPro" id="IPR036945">
    <property type="entry name" value="DAGK_sf"/>
</dbReference>
<evidence type="ECO:0000313" key="20">
    <source>
        <dbReference type="EMBL" id="XBX73723.1"/>
    </source>
</evidence>
<evidence type="ECO:0000256" key="1">
    <source>
        <dbReference type="ARBA" id="ARBA00004651"/>
    </source>
</evidence>
<dbReference type="Pfam" id="PF01219">
    <property type="entry name" value="DAGK_prokar"/>
    <property type="match status" value="1"/>
</dbReference>
<feature type="transmembrane region" description="Helical" evidence="19">
    <location>
        <begin position="29"/>
        <end position="46"/>
    </location>
</feature>
<feature type="binding site" evidence="17">
    <location>
        <position position="12"/>
    </location>
    <ligand>
        <name>ATP</name>
        <dbReference type="ChEBI" id="CHEBI:30616"/>
    </ligand>
</feature>
<evidence type="ECO:0000256" key="19">
    <source>
        <dbReference type="SAM" id="Phobius"/>
    </source>
</evidence>
<evidence type="ECO:0000256" key="3">
    <source>
        <dbReference type="ARBA" id="ARBA00022475"/>
    </source>
</evidence>
<dbReference type="GO" id="GO:0016301">
    <property type="term" value="F:kinase activity"/>
    <property type="evidence" value="ECO:0007669"/>
    <property type="project" value="UniProtKB-KW"/>
</dbReference>
<keyword evidence="6 19" id="KW-0812">Transmembrane</keyword>
<evidence type="ECO:0000256" key="14">
    <source>
        <dbReference type="ARBA" id="ARBA00023264"/>
    </source>
</evidence>
<keyword evidence="10 19" id="KW-1133">Transmembrane helix</keyword>
<evidence type="ECO:0000256" key="2">
    <source>
        <dbReference type="ARBA" id="ARBA00005967"/>
    </source>
</evidence>
<evidence type="ECO:0000256" key="7">
    <source>
        <dbReference type="ARBA" id="ARBA00022741"/>
    </source>
</evidence>
<dbReference type="GO" id="GO:0008654">
    <property type="term" value="P:phospholipid biosynthetic process"/>
    <property type="evidence" value="ECO:0007669"/>
    <property type="project" value="UniProtKB-KW"/>
</dbReference>
<feature type="binding site" evidence="17">
    <location>
        <begin position="81"/>
        <end position="83"/>
    </location>
    <ligand>
        <name>ATP</name>
        <dbReference type="ChEBI" id="CHEBI:30616"/>
    </ligand>
</feature>
<keyword evidence="3" id="KW-1003">Cell membrane</keyword>
<reference evidence="20" key="1">
    <citation type="journal article" date="2013" name="Extremophiles">
        <title>Proteinivorax tanatarense gen. nov., sp. nov., an anaerobic, haloalkaliphilic, proteolytic bacterium isolated from a decaying algal bloom, and proposal of Proteinivoraceae fam. nov.</title>
        <authorList>
            <person name="Kevbrin V."/>
            <person name="Boltyanskaya Y."/>
            <person name="Zhilina T."/>
            <person name="Kolganova T."/>
            <person name="Lavrentjeva E."/>
            <person name="Kuznetsov B."/>
        </authorList>
    </citation>
    <scope>NUCLEOTIDE SEQUENCE</scope>
    <source>
        <strain evidence="20">Z-910T</strain>
    </source>
</reference>
<dbReference type="AlphaFoldDB" id="A0AAU7VI40"/>
<dbReference type="GO" id="GO:0046872">
    <property type="term" value="F:metal ion binding"/>
    <property type="evidence" value="ECO:0007669"/>
    <property type="project" value="UniProtKB-KW"/>
</dbReference>
<keyword evidence="9 17" id="KW-0067">ATP-binding</keyword>
<keyword evidence="7 17" id="KW-0547">Nucleotide-binding</keyword>
<protein>
    <submittedName>
        <fullName evidence="20">Diacylglycerol kinase family protein</fullName>
        <ecNumber evidence="20">2.7.1.-</ecNumber>
    </submittedName>
</protein>
<comment type="similarity">
    <text evidence="2">Belongs to the bacterial diacylglycerol kinase family.</text>
</comment>
<evidence type="ECO:0000256" key="15">
    <source>
        <dbReference type="PIRSR" id="PIRSR600829-1"/>
    </source>
</evidence>
<keyword evidence="5 20" id="KW-0808">Transferase</keyword>
<feature type="transmembrane region" description="Helical" evidence="19">
    <location>
        <begin position="52"/>
        <end position="71"/>
    </location>
</feature>